<feature type="domain" description="Nitroreductase" evidence="1">
    <location>
        <begin position="18"/>
        <end position="69"/>
    </location>
</feature>
<dbReference type="GO" id="GO:0016491">
    <property type="term" value="F:oxidoreductase activity"/>
    <property type="evidence" value="ECO:0007669"/>
    <property type="project" value="InterPro"/>
</dbReference>
<dbReference type="InterPro" id="IPR029479">
    <property type="entry name" value="Nitroreductase"/>
</dbReference>
<sequence>MDAAAERKKTMDLLEIMRRRRSIRNYSGEEIPEESLTKVLQAGLLSASGKAKRPWEFIVVRQRKTLDDLSGCRAGGVKMLKEAQCAIVVIGDEKEQDVWIEDCSVAMANMHLMASSLGIGSCWVQGRLRNADEITTEEYVRERLGFPENYKLEAILTLGMPDAEAPAHQLDELPMEKIKWERY</sequence>
<evidence type="ECO:0000259" key="1">
    <source>
        <dbReference type="Pfam" id="PF00881"/>
    </source>
</evidence>
<comment type="caution">
    <text evidence="2">The sequence shown here is derived from an EMBL/GenBank/DDBJ whole genome shotgun (WGS) entry which is preliminary data.</text>
</comment>
<evidence type="ECO:0000313" key="3">
    <source>
        <dbReference type="Proteomes" id="UP000005396"/>
    </source>
</evidence>
<evidence type="ECO:0000313" key="2">
    <source>
        <dbReference type="EMBL" id="EDP15072.1"/>
    </source>
</evidence>
<dbReference type="AlphaFoldDB" id="A8RX15"/>
<dbReference type="PANTHER" id="PTHR23026">
    <property type="entry name" value="NADPH NITROREDUCTASE"/>
    <property type="match status" value="1"/>
</dbReference>
<dbReference type="PANTHER" id="PTHR23026:SF117">
    <property type="entry name" value="NITROREDUCTASE"/>
    <property type="match status" value="1"/>
</dbReference>
<accession>A8RX15</accession>
<dbReference type="eggNOG" id="COG0778">
    <property type="taxonomic scope" value="Bacteria"/>
</dbReference>
<dbReference type="Gene3D" id="3.40.109.10">
    <property type="entry name" value="NADH Oxidase"/>
    <property type="match status" value="1"/>
</dbReference>
<protein>
    <recommendedName>
        <fullName evidence="1">Nitroreductase domain-containing protein</fullName>
    </recommendedName>
</protein>
<proteinExistence type="predicted"/>
<dbReference type="Proteomes" id="UP000005396">
    <property type="component" value="Unassembled WGS sequence"/>
</dbReference>
<reference evidence="2 3" key="1">
    <citation type="submission" date="2007-08" db="EMBL/GenBank/DDBJ databases">
        <authorList>
            <person name="Fulton L."/>
            <person name="Clifton S."/>
            <person name="Fulton B."/>
            <person name="Xu J."/>
            <person name="Minx P."/>
            <person name="Pepin K.H."/>
            <person name="Johnson M."/>
            <person name="Thiruvilangam P."/>
            <person name="Bhonagiri V."/>
            <person name="Nash W.E."/>
            <person name="Mardis E.R."/>
            <person name="Wilson R.K."/>
        </authorList>
    </citation>
    <scope>NUCLEOTIDE SEQUENCE [LARGE SCALE GENOMIC DNA]</scope>
    <source>
        <strain evidence="3">ATCC BAA-613 / DSM 15670 / CCUG 46953 / JCM 12243 / WAL 16351</strain>
    </source>
</reference>
<dbReference type="PaxDb" id="411902-CLOBOL_04764"/>
<feature type="domain" description="Nitroreductase" evidence="1">
    <location>
        <begin position="76"/>
        <end position="159"/>
    </location>
</feature>
<dbReference type="HOGENOM" id="CLU_070764_7_3_9"/>
<dbReference type="InterPro" id="IPR000415">
    <property type="entry name" value="Nitroreductase-like"/>
</dbReference>
<organism evidence="2 3">
    <name type="scientific">Enterocloster bolteae (strain ATCC BAA-613 / DSM 15670 / CCUG 46953 / JCM 12243 / WAL 16351)</name>
    <name type="common">Clostridium bolteae</name>
    <dbReference type="NCBI Taxonomy" id="411902"/>
    <lineage>
        <taxon>Bacteria</taxon>
        <taxon>Bacillati</taxon>
        <taxon>Bacillota</taxon>
        <taxon>Clostridia</taxon>
        <taxon>Lachnospirales</taxon>
        <taxon>Lachnospiraceae</taxon>
        <taxon>Enterocloster</taxon>
    </lineage>
</organism>
<dbReference type="InterPro" id="IPR050627">
    <property type="entry name" value="Nitroreductase/BluB"/>
</dbReference>
<dbReference type="SUPFAM" id="SSF55469">
    <property type="entry name" value="FMN-dependent nitroreductase-like"/>
    <property type="match status" value="1"/>
</dbReference>
<dbReference type="CDD" id="cd02151">
    <property type="entry name" value="nitroreductase"/>
    <property type="match status" value="1"/>
</dbReference>
<dbReference type="EMBL" id="ABCC02000037">
    <property type="protein sequence ID" value="EDP15072.1"/>
    <property type="molecule type" value="Genomic_DNA"/>
</dbReference>
<dbReference type="Pfam" id="PF00881">
    <property type="entry name" value="Nitroreductase"/>
    <property type="match status" value="2"/>
</dbReference>
<reference evidence="2 3" key="2">
    <citation type="submission" date="2007-09" db="EMBL/GenBank/DDBJ databases">
        <title>Draft genome sequence of Clostridium bolteae (ATCC BAA-613).</title>
        <authorList>
            <person name="Sudarsanam P."/>
            <person name="Ley R."/>
            <person name="Guruge J."/>
            <person name="Turnbaugh P.J."/>
            <person name="Mahowald M."/>
            <person name="Liep D."/>
            <person name="Gordon J."/>
        </authorList>
    </citation>
    <scope>NUCLEOTIDE SEQUENCE [LARGE SCALE GENOMIC DNA]</scope>
    <source>
        <strain evidence="3">ATCC BAA-613 / DSM 15670 / CCUG 46953 / JCM 12243 / WAL 16351</strain>
    </source>
</reference>
<name>A8RX15_ENTBW</name>
<gene>
    <name evidence="2" type="ORF">CLOBOL_04764</name>
</gene>